<keyword evidence="4" id="KW-0812">Transmembrane</keyword>
<comment type="subcellular location">
    <subcellularLocation>
        <location evidence="1">Membrane</location>
    </subcellularLocation>
</comment>
<feature type="compositionally biased region" description="Low complexity" evidence="3">
    <location>
        <begin position="7"/>
        <end position="31"/>
    </location>
</feature>
<sequence length="282" mass="28473">MTDMAVESTASPSGAESAAGVAGAESPSAAKSRADRASAVTAAGDGSTVPAADGGKSDAAADGGKTVPAADGDGTAPETDGDGTDPSAGATATAREAGGGRGGHVVRALRAPARLGARVASAARHGRAVAAVLAVATVATTALSLWLGVQVYEQRADEQRRQDILAAARRSALNFTSLDYRHYARDSANVLKGATGDFKKQFAAQTAELTKLVAANKSVSEGQVLEAGIARSDERSARVLVVADSKVTNSAAPEGQARTYRLQLDLVLEGGRWLTSNVEFVG</sequence>
<dbReference type="KEGG" id="stir:DDW44_25685"/>
<organism evidence="5 6">
    <name type="scientific">Streptomyces tirandamycinicus</name>
    <dbReference type="NCBI Taxonomy" id="2174846"/>
    <lineage>
        <taxon>Bacteria</taxon>
        <taxon>Bacillati</taxon>
        <taxon>Actinomycetota</taxon>
        <taxon>Actinomycetes</taxon>
        <taxon>Kitasatosporales</taxon>
        <taxon>Streptomycetaceae</taxon>
        <taxon>Streptomyces</taxon>
    </lineage>
</organism>
<feature type="region of interest" description="Disordered" evidence="3">
    <location>
        <begin position="1"/>
        <end position="104"/>
    </location>
</feature>
<protein>
    <recommendedName>
        <fullName evidence="7">Mce-associated membrane protein</fullName>
    </recommendedName>
</protein>
<proteinExistence type="predicted"/>
<feature type="compositionally biased region" description="Low complexity" evidence="3">
    <location>
        <begin position="51"/>
        <end position="65"/>
    </location>
</feature>
<evidence type="ECO:0000256" key="2">
    <source>
        <dbReference type="ARBA" id="ARBA00023136"/>
    </source>
</evidence>
<name>A0A2S1SZG3_9ACTN</name>
<feature type="transmembrane region" description="Helical" evidence="4">
    <location>
        <begin position="128"/>
        <end position="149"/>
    </location>
</feature>
<keyword evidence="6" id="KW-1185">Reference proteome</keyword>
<evidence type="ECO:0008006" key="7">
    <source>
        <dbReference type="Google" id="ProtNLM"/>
    </source>
</evidence>
<dbReference type="AlphaFoldDB" id="A0A2S1SZG3"/>
<reference evidence="5 6" key="1">
    <citation type="submission" date="2018-05" db="EMBL/GenBank/DDBJ databases">
        <title>Complete genome sequence of sponge-derived Streptomyces sp. HNM0039.</title>
        <authorList>
            <person name="Huang X."/>
            <person name="Zhou S."/>
        </authorList>
    </citation>
    <scope>NUCLEOTIDE SEQUENCE [LARGE SCALE GENOMIC DNA]</scope>
    <source>
        <strain evidence="5 6">HNM0039</strain>
    </source>
</reference>
<keyword evidence="4" id="KW-1133">Transmembrane helix</keyword>
<dbReference type="GO" id="GO:0016020">
    <property type="term" value="C:membrane"/>
    <property type="evidence" value="ECO:0007669"/>
    <property type="project" value="UniProtKB-SubCell"/>
</dbReference>
<dbReference type="OrthoDB" id="3395172at2"/>
<accession>A0A2S1SZG3</accession>
<evidence type="ECO:0000256" key="4">
    <source>
        <dbReference type="SAM" id="Phobius"/>
    </source>
</evidence>
<dbReference type="Proteomes" id="UP000244900">
    <property type="component" value="Chromosome"/>
</dbReference>
<dbReference type="PANTHER" id="PTHR37042">
    <property type="entry name" value="OUTER MEMBRANE PROTEIN RV1973"/>
    <property type="match status" value="1"/>
</dbReference>
<evidence type="ECO:0000256" key="1">
    <source>
        <dbReference type="ARBA" id="ARBA00004370"/>
    </source>
</evidence>
<evidence type="ECO:0000256" key="3">
    <source>
        <dbReference type="SAM" id="MobiDB-lite"/>
    </source>
</evidence>
<keyword evidence="2 4" id="KW-0472">Membrane</keyword>
<evidence type="ECO:0000313" key="5">
    <source>
        <dbReference type="EMBL" id="AWI31800.1"/>
    </source>
</evidence>
<gene>
    <name evidence="5" type="ORF">DDW44_25685</name>
</gene>
<dbReference type="PANTHER" id="PTHR37042:SF4">
    <property type="entry name" value="OUTER MEMBRANE PROTEIN RV1973"/>
    <property type="match status" value="1"/>
</dbReference>
<dbReference type="EMBL" id="CP029188">
    <property type="protein sequence ID" value="AWI31800.1"/>
    <property type="molecule type" value="Genomic_DNA"/>
</dbReference>
<evidence type="ECO:0000313" key="6">
    <source>
        <dbReference type="Proteomes" id="UP000244900"/>
    </source>
</evidence>